<keyword evidence="2" id="KW-1185">Reference proteome</keyword>
<dbReference type="Proteomes" id="UP000823775">
    <property type="component" value="Unassembled WGS sequence"/>
</dbReference>
<organism evidence="1 2">
    <name type="scientific">Datura stramonium</name>
    <name type="common">Jimsonweed</name>
    <name type="synonym">Common thornapple</name>
    <dbReference type="NCBI Taxonomy" id="4076"/>
    <lineage>
        <taxon>Eukaryota</taxon>
        <taxon>Viridiplantae</taxon>
        <taxon>Streptophyta</taxon>
        <taxon>Embryophyta</taxon>
        <taxon>Tracheophyta</taxon>
        <taxon>Spermatophyta</taxon>
        <taxon>Magnoliopsida</taxon>
        <taxon>eudicotyledons</taxon>
        <taxon>Gunneridae</taxon>
        <taxon>Pentapetalae</taxon>
        <taxon>asterids</taxon>
        <taxon>lamiids</taxon>
        <taxon>Solanales</taxon>
        <taxon>Solanaceae</taxon>
        <taxon>Solanoideae</taxon>
        <taxon>Datureae</taxon>
        <taxon>Datura</taxon>
    </lineage>
</organism>
<evidence type="ECO:0000313" key="1">
    <source>
        <dbReference type="EMBL" id="MCD7458640.1"/>
    </source>
</evidence>
<comment type="caution">
    <text evidence="1">The sequence shown here is derived from an EMBL/GenBank/DDBJ whole genome shotgun (WGS) entry which is preliminary data.</text>
</comment>
<reference evidence="1 2" key="1">
    <citation type="journal article" date="2021" name="BMC Genomics">
        <title>Datura genome reveals duplications of psychoactive alkaloid biosynthetic genes and high mutation rate following tissue culture.</title>
        <authorList>
            <person name="Rajewski A."/>
            <person name="Carter-House D."/>
            <person name="Stajich J."/>
            <person name="Litt A."/>
        </authorList>
    </citation>
    <scope>NUCLEOTIDE SEQUENCE [LARGE SCALE GENOMIC DNA]</scope>
    <source>
        <strain evidence="1">AR-01</strain>
    </source>
</reference>
<evidence type="ECO:0000313" key="2">
    <source>
        <dbReference type="Proteomes" id="UP000823775"/>
    </source>
</evidence>
<name>A0ABS8SIK6_DATST</name>
<sequence length="255" mass="28712">MMKHVHINVGEIIVDQFRRNAKQEATPLPFPSLVSMLCLRAECPLLLSVDKTIQVHGVITLDTKIDKEAPMIKRARYTGNMTPPSLVTSPHIDTTPANAGESQTSPLLNLLNIAQREKMHENQLQEVAKHTAPTNQPKPCGPKVVPPQVEAPRSPPDDWWVGYHNNADIMSDEEEDYHSPPPPPKMHSVYDVDPSWALGRSVNKILSLALNPPRQMGRTRPWSTRHTPTRSHASHSRIHSFLGFWCCHLYMEAKT</sequence>
<proteinExistence type="predicted"/>
<protein>
    <submittedName>
        <fullName evidence="1">Uncharacterized protein</fullName>
    </submittedName>
</protein>
<accession>A0ABS8SIK6</accession>
<gene>
    <name evidence="1" type="ORF">HAX54_038790</name>
</gene>
<dbReference type="EMBL" id="JACEIK010000532">
    <property type="protein sequence ID" value="MCD7458640.1"/>
    <property type="molecule type" value="Genomic_DNA"/>
</dbReference>